<organism evidence="1 2">
    <name type="scientific">Paracoccus limosus</name>
    <dbReference type="NCBI Taxonomy" id="913252"/>
    <lineage>
        <taxon>Bacteria</taxon>
        <taxon>Pseudomonadati</taxon>
        <taxon>Pseudomonadota</taxon>
        <taxon>Alphaproteobacteria</taxon>
        <taxon>Rhodobacterales</taxon>
        <taxon>Paracoccaceae</taxon>
        <taxon>Paracoccus</taxon>
    </lineage>
</organism>
<evidence type="ECO:0000313" key="1">
    <source>
        <dbReference type="EMBL" id="MTH36020.1"/>
    </source>
</evidence>
<dbReference type="EMBL" id="WMIF01000027">
    <property type="protein sequence ID" value="MTH36020.1"/>
    <property type="molecule type" value="Genomic_DNA"/>
</dbReference>
<accession>A0A844H8V2</accession>
<dbReference type="AlphaFoldDB" id="A0A844H8V2"/>
<protein>
    <submittedName>
        <fullName evidence="1">Uncharacterized protein</fullName>
    </submittedName>
</protein>
<gene>
    <name evidence="1" type="ORF">GL279_15570</name>
</gene>
<evidence type="ECO:0000313" key="2">
    <source>
        <dbReference type="Proteomes" id="UP000442533"/>
    </source>
</evidence>
<keyword evidence="2" id="KW-1185">Reference proteome</keyword>
<name>A0A844H8V2_9RHOB</name>
<reference evidence="1 2" key="1">
    <citation type="submission" date="2019-11" db="EMBL/GenBank/DDBJ databases">
        <authorList>
            <person name="Dong K."/>
        </authorList>
    </citation>
    <scope>NUCLEOTIDE SEQUENCE [LARGE SCALE GENOMIC DNA]</scope>
    <source>
        <strain evidence="1 2">JCM 17370</strain>
    </source>
</reference>
<proteinExistence type="predicted"/>
<sequence>MLTTYSIHRAYDHSIVATANPSDLKARAGGLCFHKANLGERFYVHNGKGVVAAMLVKPHGVFDILRDDYRQFDAKARALRADANLPND</sequence>
<dbReference type="Proteomes" id="UP000442533">
    <property type="component" value="Unassembled WGS sequence"/>
</dbReference>
<dbReference type="RefSeq" id="WP_155065531.1">
    <property type="nucleotide sequence ID" value="NZ_WMIF01000027.1"/>
</dbReference>
<comment type="caution">
    <text evidence="1">The sequence shown here is derived from an EMBL/GenBank/DDBJ whole genome shotgun (WGS) entry which is preliminary data.</text>
</comment>